<keyword evidence="10" id="KW-1185">Reference proteome</keyword>
<dbReference type="EC" id="2.7.7.7" evidence="1"/>
<protein>
    <recommendedName>
        <fullName evidence="2">DNA polymerase III subunit delta'</fullName>
        <ecNumber evidence="1">2.7.7.7</ecNumber>
    </recommendedName>
</protein>
<organism evidence="9 10">
    <name type="scientific">Endozoicomonas montiporae</name>
    <dbReference type="NCBI Taxonomy" id="1027273"/>
    <lineage>
        <taxon>Bacteria</taxon>
        <taxon>Pseudomonadati</taxon>
        <taxon>Pseudomonadota</taxon>
        <taxon>Gammaproteobacteria</taxon>
        <taxon>Oceanospirillales</taxon>
        <taxon>Endozoicomonadaceae</taxon>
        <taxon>Endozoicomonas</taxon>
    </lineage>
</organism>
<dbReference type="GO" id="GO:0008408">
    <property type="term" value="F:3'-5' exonuclease activity"/>
    <property type="evidence" value="ECO:0007669"/>
    <property type="project" value="InterPro"/>
</dbReference>
<evidence type="ECO:0000256" key="2">
    <source>
        <dbReference type="ARBA" id="ARBA00014363"/>
    </source>
</evidence>
<dbReference type="RefSeq" id="WP_034872527.1">
    <property type="nucleotide sequence ID" value="NZ_JOKG01000001.1"/>
</dbReference>
<dbReference type="SUPFAM" id="SSF52540">
    <property type="entry name" value="P-loop containing nucleoside triphosphate hydrolases"/>
    <property type="match status" value="1"/>
</dbReference>
<dbReference type="GO" id="GO:0009360">
    <property type="term" value="C:DNA polymerase III complex"/>
    <property type="evidence" value="ECO:0007669"/>
    <property type="project" value="InterPro"/>
</dbReference>
<sequence>MPQSWNPLPWQDDIWRQMVTRSQRDTLAHAYLLRGMPGVGKFQFARALAAYLLCQSPTHFQRCGHCKECELLNAGTHPDIAIIEPDEPGRPIRIDKVRKLTDFAHKTAQQGGKRVIIMNPAEAMNVNAANALLKCLEEPGDDTLFLLVSARAGDMLPTIRSRCQQLMFPCPDRVSALDWLGQTLDEGVSAGTLLDLVGGAPLEAQRFAEQGVLDKRQDLIKGVKGLLKGERSPVELAKEWQGEDLVLTLGWLGSWLDDAVKVSLAGSDVTGLRNRDLLKMLGYIAGKSASRQILETRDWLIKQRQSLLEGGNLNAQMLMEGIFCRYLDLVV</sequence>
<evidence type="ECO:0000256" key="7">
    <source>
        <dbReference type="ARBA" id="ARBA00049244"/>
    </source>
</evidence>
<accession>A0A081NA37</accession>
<dbReference type="SUPFAM" id="SSF48019">
    <property type="entry name" value="post-AAA+ oligomerization domain-like"/>
    <property type="match status" value="1"/>
</dbReference>
<dbReference type="Pfam" id="PF13177">
    <property type="entry name" value="DNA_pol3_delta2"/>
    <property type="match status" value="1"/>
</dbReference>
<dbReference type="InterPro" id="IPR015199">
    <property type="entry name" value="DNA_pol_III_delta_C"/>
</dbReference>
<dbReference type="InterPro" id="IPR050238">
    <property type="entry name" value="DNA_Rep/Repair_Clamp_Loader"/>
</dbReference>
<dbReference type="GO" id="GO:0003887">
    <property type="term" value="F:DNA-directed DNA polymerase activity"/>
    <property type="evidence" value="ECO:0007669"/>
    <property type="project" value="UniProtKB-KW"/>
</dbReference>
<keyword evidence="5" id="KW-0235">DNA replication</keyword>
<dbReference type="eggNOG" id="COG0470">
    <property type="taxonomic scope" value="Bacteria"/>
</dbReference>
<evidence type="ECO:0000256" key="6">
    <source>
        <dbReference type="ARBA" id="ARBA00022932"/>
    </source>
</evidence>
<dbReference type="Proteomes" id="UP000028006">
    <property type="component" value="Unassembled WGS sequence"/>
</dbReference>
<dbReference type="NCBIfam" id="TIGR00678">
    <property type="entry name" value="holB"/>
    <property type="match status" value="1"/>
</dbReference>
<dbReference type="Pfam" id="PF09115">
    <property type="entry name" value="DNApol3-delta_C"/>
    <property type="match status" value="1"/>
</dbReference>
<keyword evidence="6" id="KW-0239">DNA-directed DNA polymerase</keyword>
<keyword evidence="3" id="KW-0808">Transferase</keyword>
<evidence type="ECO:0000313" key="10">
    <source>
        <dbReference type="Proteomes" id="UP000028006"/>
    </source>
</evidence>
<dbReference type="InterPro" id="IPR027417">
    <property type="entry name" value="P-loop_NTPase"/>
</dbReference>
<evidence type="ECO:0000313" key="9">
    <source>
        <dbReference type="EMBL" id="KEQ15310.1"/>
    </source>
</evidence>
<dbReference type="PANTHER" id="PTHR11669:SF8">
    <property type="entry name" value="DNA POLYMERASE III SUBUNIT DELTA"/>
    <property type="match status" value="1"/>
</dbReference>
<name>A0A081NA37_9GAMM</name>
<dbReference type="NCBIfam" id="NF004310">
    <property type="entry name" value="PRK05707.1"/>
    <property type="match status" value="1"/>
</dbReference>
<feature type="domain" description="DNA polymerase III delta subunit C-terminal" evidence="8">
    <location>
        <begin position="213"/>
        <end position="321"/>
    </location>
</feature>
<dbReference type="Gene3D" id="3.40.50.300">
    <property type="entry name" value="P-loop containing nucleotide triphosphate hydrolases"/>
    <property type="match status" value="1"/>
</dbReference>
<comment type="catalytic activity">
    <reaction evidence="7">
        <text>DNA(n) + a 2'-deoxyribonucleoside 5'-triphosphate = DNA(n+1) + diphosphate</text>
        <dbReference type="Rhea" id="RHEA:22508"/>
        <dbReference type="Rhea" id="RHEA-COMP:17339"/>
        <dbReference type="Rhea" id="RHEA-COMP:17340"/>
        <dbReference type="ChEBI" id="CHEBI:33019"/>
        <dbReference type="ChEBI" id="CHEBI:61560"/>
        <dbReference type="ChEBI" id="CHEBI:173112"/>
        <dbReference type="EC" id="2.7.7.7"/>
    </reaction>
</comment>
<dbReference type="GO" id="GO:0006261">
    <property type="term" value="P:DNA-templated DNA replication"/>
    <property type="evidence" value="ECO:0007669"/>
    <property type="project" value="TreeGrafter"/>
</dbReference>
<dbReference type="InterPro" id="IPR008921">
    <property type="entry name" value="DNA_pol3_clamp-load_cplx_C"/>
</dbReference>
<reference evidence="9 10" key="1">
    <citation type="submission" date="2014-06" db="EMBL/GenBank/DDBJ databases">
        <title>Whole Genome Sequences of Three Symbiotic Endozoicomonas Bacteria.</title>
        <authorList>
            <person name="Neave M.J."/>
            <person name="Apprill A."/>
            <person name="Voolstra C.R."/>
        </authorList>
    </citation>
    <scope>NUCLEOTIDE SEQUENCE [LARGE SCALE GENOMIC DNA]</scope>
    <source>
        <strain evidence="9 10">LMG 24815</strain>
    </source>
</reference>
<proteinExistence type="predicted"/>
<dbReference type="EMBL" id="JOKG01000001">
    <property type="protein sequence ID" value="KEQ15310.1"/>
    <property type="molecule type" value="Genomic_DNA"/>
</dbReference>
<evidence type="ECO:0000256" key="4">
    <source>
        <dbReference type="ARBA" id="ARBA00022695"/>
    </source>
</evidence>
<dbReference type="GO" id="GO:0003677">
    <property type="term" value="F:DNA binding"/>
    <property type="evidence" value="ECO:0007669"/>
    <property type="project" value="InterPro"/>
</dbReference>
<evidence type="ECO:0000259" key="8">
    <source>
        <dbReference type="Pfam" id="PF09115"/>
    </source>
</evidence>
<keyword evidence="4" id="KW-0548">Nucleotidyltransferase</keyword>
<dbReference type="PANTHER" id="PTHR11669">
    <property type="entry name" value="REPLICATION FACTOR C / DNA POLYMERASE III GAMMA-TAU SUBUNIT"/>
    <property type="match status" value="1"/>
</dbReference>
<dbReference type="Gene3D" id="1.20.272.10">
    <property type="match status" value="1"/>
</dbReference>
<evidence type="ECO:0000256" key="3">
    <source>
        <dbReference type="ARBA" id="ARBA00022679"/>
    </source>
</evidence>
<dbReference type="InterPro" id="IPR004622">
    <property type="entry name" value="DNA_pol_HolB"/>
</dbReference>
<dbReference type="AlphaFoldDB" id="A0A081NA37"/>
<gene>
    <name evidence="9" type="ORF">GZ77_01230</name>
</gene>
<evidence type="ECO:0000256" key="5">
    <source>
        <dbReference type="ARBA" id="ARBA00022705"/>
    </source>
</evidence>
<evidence type="ECO:0000256" key="1">
    <source>
        <dbReference type="ARBA" id="ARBA00012417"/>
    </source>
</evidence>
<comment type="caution">
    <text evidence="9">The sequence shown here is derived from an EMBL/GenBank/DDBJ whole genome shotgun (WGS) entry which is preliminary data.</text>
</comment>